<dbReference type="Proteomes" id="UP000014629">
    <property type="component" value="Unassembled WGS sequence"/>
</dbReference>
<accession>S3ZUC7</accession>
<keyword evidence="2" id="KW-1185">Reference proteome</keyword>
<gene>
    <name evidence="1" type="ORF">STRAU_0535</name>
</gene>
<organism evidence="1 2">
    <name type="scientific">Streptomyces aurantiacus JA 4570</name>
    <dbReference type="NCBI Taxonomy" id="1286094"/>
    <lineage>
        <taxon>Bacteria</taxon>
        <taxon>Bacillati</taxon>
        <taxon>Actinomycetota</taxon>
        <taxon>Actinomycetes</taxon>
        <taxon>Kitasatosporales</taxon>
        <taxon>Streptomycetaceae</taxon>
        <taxon>Streptomyces</taxon>
        <taxon>Streptomyces aurantiacus group</taxon>
    </lineage>
</organism>
<dbReference type="EMBL" id="AOPZ01000018">
    <property type="protein sequence ID" value="EPH46399.1"/>
    <property type="molecule type" value="Genomic_DNA"/>
</dbReference>
<sequence length="79" mass="9199">MLYPSAVYGWAEWWLEREQNLAPTGQGPVMQDLPQPPSALDAVEAWRPYRLHMERAEQITWPAADPPIIKWPRDDDLTE</sequence>
<dbReference type="AlphaFoldDB" id="S3ZUC7"/>
<protein>
    <submittedName>
        <fullName evidence="1">Uncharacterized protein</fullName>
    </submittedName>
</protein>
<dbReference type="OrthoDB" id="9952309at2"/>
<evidence type="ECO:0000313" key="2">
    <source>
        <dbReference type="Proteomes" id="UP000014629"/>
    </source>
</evidence>
<reference evidence="1 2" key="1">
    <citation type="submission" date="2013-02" db="EMBL/GenBank/DDBJ databases">
        <title>Draft Genome Sequence of Streptomyces aurantiacus, Which Produces Setomimycin.</title>
        <authorList>
            <person name="Gruening B.A."/>
            <person name="Praeg A."/>
            <person name="Erxleben A."/>
            <person name="Guenther S."/>
            <person name="Mueller M."/>
        </authorList>
    </citation>
    <scope>NUCLEOTIDE SEQUENCE [LARGE SCALE GENOMIC DNA]</scope>
    <source>
        <strain evidence="1 2">JA 4570</strain>
    </source>
</reference>
<name>S3ZUC7_9ACTN</name>
<dbReference type="PATRIC" id="fig|1286094.4.peg.521"/>
<evidence type="ECO:0000313" key="1">
    <source>
        <dbReference type="EMBL" id="EPH46399.1"/>
    </source>
</evidence>
<comment type="caution">
    <text evidence="1">The sequence shown here is derived from an EMBL/GenBank/DDBJ whole genome shotgun (WGS) entry which is preliminary data.</text>
</comment>
<proteinExistence type="predicted"/>
<dbReference type="RefSeq" id="WP_016638669.1">
    <property type="nucleotide sequence ID" value="NZ_AOPZ01000018.1"/>
</dbReference>